<feature type="region of interest" description="Disordered" evidence="1">
    <location>
        <begin position="197"/>
        <end position="268"/>
    </location>
</feature>
<keyword evidence="3" id="KW-1185">Reference proteome</keyword>
<dbReference type="AlphaFoldDB" id="A0AAV8RS65"/>
<sequence>MNSICTCQQIIIPAIYVKGSNLDSMIIIETTMTWRDEGMDDPIIFFFRHDVLEHGGHMSHSKRNAALTSVFTSYIQIPTSFRYWQNEQEHHRGRGCGFCSDPFVNQLSMGIQANLETALTSVSEAPSTTPLSLSQSNRTTPILEEFPPLGDRDSRELPMDVLKLLAKALEKLSILRRNHFLLCLSNLLKTLKQNVADGGNSKQRKKTSNFHRVLPGDGAAAAPLDLSRTDSPEHMETGRPLEGPLVGGAWRGGSWNKPFETSKRNARR</sequence>
<protein>
    <submittedName>
        <fullName evidence="2">Uncharacterized protein</fullName>
    </submittedName>
</protein>
<dbReference type="Proteomes" id="UP001222027">
    <property type="component" value="Unassembled WGS sequence"/>
</dbReference>
<organism evidence="2 3">
    <name type="scientific">Ensete ventricosum</name>
    <name type="common">Abyssinian banana</name>
    <name type="synonym">Musa ensete</name>
    <dbReference type="NCBI Taxonomy" id="4639"/>
    <lineage>
        <taxon>Eukaryota</taxon>
        <taxon>Viridiplantae</taxon>
        <taxon>Streptophyta</taxon>
        <taxon>Embryophyta</taxon>
        <taxon>Tracheophyta</taxon>
        <taxon>Spermatophyta</taxon>
        <taxon>Magnoliopsida</taxon>
        <taxon>Liliopsida</taxon>
        <taxon>Zingiberales</taxon>
        <taxon>Musaceae</taxon>
        <taxon>Ensete</taxon>
    </lineage>
</organism>
<gene>
    <name evidence="2" type="ORF">OPV22_005756</name>
</gene>
<reference evidence="2 3" key="1">
    <citation type="submission" date="2022-12" db="EMBL/GenBank/DDBJ databases">
        <title>Chromosome-scale assembly of the Ensete ventricosum genome.</title>
        <authorList>
            <person name="Dussert Y."/>
            <person name="Stocks J."/>
            <person name="Wendawek A."/>
            <person name="Woldeyes F."/>
            <person name="Nichols R.A."/>
            <person name="Borrell J.S."/>
        </authorList>
    </citation>
    <scope>NUCLEOTIDE SEQUENCE [LARGE SCALE GENOMIC DNA]</scope>
    <source>
        <strain evidence="3">cv. Maze</strain>
        <tissue evidence="2">Seeds</tissue>
    </source>
</reference>
<accession>A0AAV8RS65</accession>
<evidence type="ECO:0000313" key="3">
    <source>
        <dbReference type="Proteomes" id="UP001222027"/>
    </source>
</evidence>
<proteinExistence type="predicted"/>
<evidence type="ECO:0000313" key="2">
    <source>
        <dbReference type="EMBL" id="KAJ8504870.1"/>
    </source>
</evidence>
<evidence type="ECO:0000256" key="1">
    <source>
        <dbReference type="SAM" id="MobiDB-lite"/>
    </source>
</evidence>
<comment type="caution">
    <text evidence="2">The sequence shown here is derived from an EMBL/GenBank/DDBJ whole genome shotgun (WGS) entry which is preliminary data.</text>
</comment>
<name>A0AAV8RS65_ENSVE</name>
<feature type="compositionally biased region" description="Basic and acidic residues" evidence="1">
    <location>
        <begin position="227"/>
        <end position="239"/>
    </location>
</feature>
<dbReference type="EMBL" id="JAQQAF010000002">
    <property type="protein sequence ID" value="KAJ8504870.1"/>
    <property type="molecule type" value="Genomic_DNA"/>
</dbReference>